<sequence>MSKFLDGFTLNGLLDKFISSNALEYLLGSKNNNNNFSGYGGGYNPYGVPPAQPEDNTNKYVLWGVLGVAFMFVFYMMFNNSKRR</sequence>
<keyword evidence="1" id="KW-0812">Transmembrane</keyword>
<gene>
    <name evidence="2" type="ORF">CCYN2B_40154</name>
</gene>
<keyword evidence="1" id="KW-1133">Transmembrane helix</keyword>
<dbReference type="Proteomes" id="UP000038055">
    <property type="component" value="Unassembled WGS sequence"/>
</dbReference>
<organism evidence="2 3">
    <name type="scientific">Capnocytophaga cynodegmi</name>
    <dbReference type="NCBI Taxonomy" id="28189"/>
    <lineage>
        <taxon>Bacteria</taxon>
        <taxon>Pseudomonadati</taxon>
        <taxon>Bacteroidota</taxon>
        <taxon>Flavobacteriia</taxon>
        <taxon>Flavobacteriales</taxon>
        <taxon>Flavobacteriaceae</taxon>
        <taxon>Capnocytophaga</taxon>
    </lineage>
</organism>
<dbReference type="EMBL" id="CDOD01000034">
    <property type="protein sequence ID" value="CEN37614.1"/>
    <property type="molecule type" value="Genomic_DNA"/>
</dbReference>
<name>A0A0B7HG07_9FLAO</name>
<evidence type="ECO:0000313" key="3">
    <source>
        <dbReference type="Proteomes" id="UP000038055"/>
    </source>
</evidence>
<evidence type="ECO:0000313" key="2">
    <source>
        <dbReference type="EMBL" id="CEN37614.1"/>
    </source>
</evidence>
<keyword evidence="3" id="KW-1185">Reference proteome</keyword>
<dbReference type="AlphaFoldDB" id="A0A0B7HG07"/>
<keyword evidence="1" id="KW-0472">Membrane</keyword>
<dbReference type="RefSeq" id="WP_041993253.1">
    <property type="nucleotide sequence ID" value="NZ_CDOD01000034.1"/>
</dbReference>
<evidence type="ECO:0000256" key="1">
    <source>
        <dbReference type="SAM" id="Phobius"/>
    </source>
</evidence>
<protein>
    <submittedName>
        <fullName evidence="2">Uncharacterized protein</fullName>
    </submittedName>
</protein>
<proteinExistence type="predicted"/>
<reference evidence="3" key="1">
    <citation type="submission" date="2015-01" db="EMBL/GenBank/DDBJ databases">
        <authorList>
            <person name="MANFREDI Pablo"/>
        </authorList>
    </citation>
    <scope>NUCLEOTIDE SEQUENCE [LARGE SCALE GENOMIC DNA]</scope>
    <source>
        <strain evidence="3">Ccyn2B</strain>
    </source>
</reference>
<feature type="transmembrane region" description="Helical" evidence="1">
    <location>
        <begin position="60"/>
        <end position="78"/>
    </location>
</feature>
<accession>A0A0B7HG07</accession>